<feature type="region of interest" description="Disordered" evidence="1">
    <location>
        <begin position="10"/>
        <end position="29"/>
    </location>
</feature>
<feature type="non-terminal residue" evidence="3">
    <location>
        <position position="89"/>
    </location>
</feature>
<evidence type="ECO:0000313" key="3">
    <source>
        <dbReference type="EMBL" id="MEQ2180577.1"/>
    </source>
</evidence>
<gene>
    <name evidence="3" type="primary">SSH1_1</name>
    <name evidence="3" type="ORF">GOODEAATRI_002608</name>
</gene>
<comment type="caution">
    <text evidence="3">The sequence shown here is derived from an EMBL/GenBank/DDBJ whole genome shotgun (WGS) entry which is preliminary data.</text>
</comment>
<proteinExistence type="predicted"/>
<feature type="domain" description="Slingshot N-terminal" evidence="2">
    <location>
        <begin position="33"/>
        <end position="88"/>
    </location>
</feature>
<reference evidence="3 4" key="1">
    <citation type="submission" date="2021-06" db="EMBL/GenBank/DDBJ databases">
        <authorList>
            <person name="Palmer J.M."/>
        </authorList>
    </citation>
    <scope>NUCLEOTIDE SEQUENCE [LARGE SCALE GENOMIC DNA]</scope>
    <source>
        <strain evidence="3 4">GA_2019</strain>
        <tissue evidence="3">Muscle</tissue>
    </source>
</reference>
<dbReference type="InterPro" id="IPR043588">
    <property type="entry name" value="SSH-N"/>
</dbReference>
<dbReference type="EMBL" id="JAHRIO010070060">
    <property type="protein sequence ID" value="MEQ2180577.1"/>
    <property type="molecule type" value="Genomic_DNA"/>
</dbReference>
<accession>A0ABV0PAX5</accession>
<dbReference type="PANTHER" id="PTHR45864">
    <property type="entry name" value="SLINGSHOT PROTEIN PHOSPHATASE HOMOLOG"/>
    <property type="match status" value="1"/>
</dbReference>
<dbReference type="Pfam" id="PF23040">
    <property type="entry name" value="PH_SSH1-like_1st"/>
    <property type="match status" value="1"/>
</dbReference>
<dbReference type="PANTHER" id="PTHR45864:SF5">
    <property type="entry name" value="PROTEIN PHOSPHATASE SLINGSHOT HOMOLOG 1"/>
    <property type="match status" value="1"/>
</dbReference>
<dbReference type="Proteomes" id="UP001476798">
    <property type="component" value="Unassembled WGS sequence"/>
</dbReference>
<protein>
    <submittedName>
        <fullName evidence="3">Protein transport protein ssh1</fullName>
    </submittedName>
</protein>
<evidence type="ECO:0000313" key="4">
    <source>
        <dbReference type="Proteomes" id="UP001476798"/>
    </source>
</evidence>
<evidence type="ECO:0000256" key="1">
    <source>
        <dbReference type="SAM" id="MobiDB-lite"/>
    </source>
</evidence>
<evidence type="ECO:0000259" key="2">
    <source>
        <dbReference type="Pfam" id="PF23040"/>
    </source>
</evidence>
<dbReference type="InterPro" id="IPR043587">
    <property type="entry name" value="Phosphatase_SSH-like"/>
</dbReference>
<name>A0ABV0PAX5_9TELE</name>
<keyword evidence="4" id="KW-1185">Reference proteome</keyword>
<sequence length="89" mass="10112">MVKGAALFLQQGSSQQGQKAHPPHKHAGELPQHLQVMINILRSEDRIKLAVRLESAWSDRVRYMVVLYTSGRQDTEENILLGIDFTNKD</sequence>
<organism evidence="3 4">
    <name type="scientific">Goodea atripinnis</name>
    <dbReference type="NCBI Taxonomy" id="208336"/>
    <lineage>
        <taxon>Eukaryota</taxon>
        <taxon>Metazoa</taxon>
        <taxon>Chordata</taxon>
        <taxon>Craniata</taxon>
        <taxon>Vertebrata</taxon>
        <taxon>Euteleostomi</taxon>
        <taxon>Actinopterygii</taxon>
        <taxon>Neopterygii</taxon>
        <taxon>Teleostei</taxon>
        <taxon>Neoteleostei</taxon>
        <taxon>Acanthomorphata</taxon>
        <taxon>Ovalentaria</taxon>
        <taxon>Atherinomorphae</taxon>
        <taxon>Cyprinodontiformes</taxon>
        <taxon>Goodeidae</taxon>
        <taxon>Goodea</taxon>
    </lineage>
</organism>